<comment type="caution">
    <text evidence="2">The sequence shown here is derived from an EMBL/GenBank/DDBJ whole genome shotgun (WGS) entry which is preliminary data.</text>
</comment>
<dbReference type="Pfam" id="PF06812">
    <property type="entry name" value="ImpA_N"/>
    <property type="match status" value="1"/>
</dbReference>
<dbReference type="NCBIfam" id="TIGR03363">
    <property type="entry name" value="VI_chp_8"/>
    <property type="match status" value="1"/>
</dbReference>
<dbReference type="Proteomes" id="UP000482155">
    <property type="component" value="Unassembled WGS sequence"/>
</dbReference>
<reference evidence="2 3" key="1">
    <citation type="submission" date="2020-02" db="EMBL/GenBank/DDBJ databases">
        <authorList>
            <person name="Kim M.K."/>
        </authorList>
    </citation>
    <scope>NUCLEOTIDE SEQUENCE [LARGE SCALE GENOMIC DNA]</scope>
    <source>
        <strain evidence="2 3">17J57-3</strain>
    </source>
</reference>
<name>A0A6B3SVH0_9BURK</name>
<evidence type="ECO:0000313" key="3">
    <source>
        <dbReference type="Proteomes" id="UP000482155"/>
    </source>
</evidence>
<gene>
    <name evidence="2" type="primary">tssA</name>
    <name evidence="2" type="ORF">G3574_27345</name>
</gene>
<feature type="domain" description="ImpA N-terminal" evidence="1">
    <location>
        <begin position="64"/>
        <end position="187"/>
    </location>
</feature>
<dbReference type="EMBL" id="JAAIVB010000085">
    <property type="protein sequence ID" value="NEX64813.1"/>
    <property type="molecule type" value="Genomic_DNA"/>
</dbReference>
<dbReference type="PANTHER" id="PTHR37951:SF1">
    <property type="entry name" value="TYPE VI SECRETION SYSTEM COMPONENT TSSA1"/>
    <property type="match status" value="1"/>
</dbReference>
<evidence type="ECO:0000259" key="1">
    <source>
        <dbReference type="Pfam" id="PF06812"/>
    </source>
</evidence>
<evidence type="ECO:0000313" key="2">
    <source>
        <dbReference type="EMBL" id="NEX64813.1"/>
    </source>
</evidence>
<organism evidence="2 3">
    <name type="scientific">Noviherbaspirillum galbum</name>
    <dbReference type="NCBI Taxonomy" id="2709383"/>
    <lineage>
        <taxon>Bacteria</taxon>
        <taxon>Pseudomonadati</taxon>
        <taxon>Pseudomonadota</taxon>
        <taxon>Betaproteobacteria</taxon>
        <taxon>Burkholderiales</taxon>
        <taxon>Oxalobacteraceae</taxon>
        <taxon>Noviherbaspirillum</taxon>
    </lineage>
</organism>
<accession>A0A6B3SVH0</accession>
<keyword evidence="3" id="KW-1185">Reference proteome</keyword>
<proteinExistence type="predicted"/>
<dbReference type="InterPro" id="IPR010657">
    <property type="entry name" value="ImpA_N"/>
</dbReference>
<dbReference type="InterPro" id="IPR017740">
    <property type="entry name" value="TssA-like"/>
</dbReference>
<protein>
    <submittedName>
        <fullName evidence="2">Type VI secretion system protein TssA</fullName>
    </submittedName>
</protein>
<dbReference type="PANTHER" id="PTHR37951">
    <property type="entry name" value="CYTOPLASMIC PROTEIN-RELATED"/>
    <property type="match status" value="1"/>
</dbReference>
<sequence length="418" mass="46310">MKTLAGSLSNLYDKARAIVTSPTPTPAPAPAPIHLEILPMCPPGEPKPKILMNPEHQAELEALLAPISEAEPCGPAMRYDPVFTEIRLAREEDDPSLPMGTWERPLKRANWPLIEEKCRDMLAHRSKDVQIAAWLLESWTRQHGFEGLLRGLHLIDGLLRTHWGTIHPVIEEDNDADARVAPLVWLNESMSMTIKVQVPVMNIAGRKPPKISFADWERMTAKELAGEEQEPPRPADVTAAEAPLTRENLVAYAHHHLGLELQTRLELVRQCLACLTSISGFVDAQLGMDSPNLSKLHVTLSSIERLLTQLIPAKIEPASLPAVPQPFDLAIPVSAAFTGETPMAPPVQLSHWQTRLEAYATLEAIADYLATVEPHSPTPYLLRRAVKWGKMPLPELMAEIVREEGDLNRLANLVGLSE</sequence>
<dbReference type="AlphaFoldDB" id="A0A6B3SVH0"/>